<evidence type="ECO:0000259" key="2">
    <source>
        <dbReference type="PROSITE" id="PS50835"/>
    </source>
</evidence>
<evidence type="ECO:0000256" key="1">
    <source>
        <dbReference type="ARBA" id="ARBA00022737"/>
    </source>
</evidence>
<comment type="caution">
    <text evidence="3">The sequence shown here is derived from an EMBL/GenBank/DDBJ whole genome shotgun (WGS) entry which is preliminary data.</text>
</comment>
<dbReference type="AlphaFoldDB" id="A0A8B6EV45"/>
<reference evidence="3" key="1">
    <citation type="submission" date="2018-11" db="EMBL/GenBank/DDBJ databases">
        <authorList>
            <person name="Alioto T."/>
            <person name="Alioto T."/>
        </authorList>
    </citation>
    <scope>NUCLEOTIDE SEQUENCE</scope>
</reference>
<dbReference type="Pfam" id="PF16095">
    <property type="entry name" value="COR-A"/>
    <property type="match status" value="1"/>
</dbReference>
<name>A0A8B6EV45_MYTGA</name>
<dbReference type="SUPFAM" id="SSF48726">
    <property type="entry name" value="Immunoglobulin"/>
    <property type="match status" value="1"/>
</dbReference>
<dbReference type="Gene3D" id="1.10.10.10">
    <property type="entry name" value="Winged helix-like DNA-binding domain superfamily/Winged helix DNA-binding domain"/>
    <property type="match status" value="1"/>
</dbReference>
<dbReference type="Gene3D" id="3.30.70.1390">
    <property type="entry name" value="ROC domain from the Parkinson's disease-associated leucine-rich repeat kinase 2"/>
    <property type="match status" value="1"/>
</dbReference>
<dbReference type="InterPro" id="IPR027417">
    <property type="entry name" value="P-loop_NTPase"/>
</dbReference>
<keyword evidence="1" id="KW-0677">Repeat</keyword>
<evidence type="ECO:0000313" key="4">
    <source>
        <dbReference type="Proteomes" id="UP000596742"/>
    </source>
</evidence>
<evidence type="ECO:0000313" key="3">
    <source>
        <dbReference type="EMBL" id="VDI40454.1"/>
    </source>
</evidence>
<dbReference type="EMBL" id="UYJE01005798">
    <property type="protein sequence ID" value="VDI40454.1"/>
    <property type="molecule type" value="Genomic_DNA"/>
</dbReference>
<dbReference type="InterPro" id="IPR032171">
    <property type="entry name" value="COR-A"/>
</dbReference>
<sequence length="1009" mass="116547">MIGLLILIIGTASGYDFKCPATAEWRLRAIVSCYSEYKYACLFNLLEEKYMENCSHTDQSSIGSKLVFQPLFNLAECNAGRYQPIVFTTLGNSECIYSKSKCAEEGQVIFKNDSSSRDITCHCDYTKGYAFVTKPKNRCFCKPSEEDCSCFRVTCAKLTRGYSNAHTVANIIITGIALPPRILSQDMIESDGEIIGLQCYVSSHLPLTSVIWCREPGDSISPDIKAYSGFSCNGIRILTIKTREKDGFSIYKCIARNIIGTVESEPEQPYDDERQKFIHELFLKGECGKLHFARLVFIGKNGVGKTSLIRRLLWHNKEDVTYTQSTDGIEVEKCNINIADGKWSPCDKIDDDLTRLIHQVYKEKSLNVEYATAETVVNEDPFLRSAKSTGLWDMVHFKNFDKSDDIGIFHNDTDSNCYESDDMNILYHIDSESDEGDSRPDIHSVTSNNRDSHVAEDIDFNQIQPHNFKLENVNDRITFTSYQNANESEPINDEKINEMTYTIMKSYLKSTTEEQNDMLAFCWLWDFAGQKDFYATHQVFMSKCAVYLLVTDSLEFSTVENQGLDFEDSADYVSFWFDAIHCYWSTTKKGRLDPPIIVVCTNEDKIKEPSERDKLQKQFKENLGQVMKDQKKKGHLRNVYFISNTEDGDIVFEEIRKDISRQAMNMEDWGKDCPLKWLLFQQVLLKLKDSKIPISSTKTLLKIAKHDDIGISEERDVKRCLQYCNDNGTVIYFDEENLEDYVILDPKWLINAFRCLVSDKIDNVIEVSDDWQNLKDTGQLTDSLISRLFRKEPTLKFDDNKAHLIKVMKRFDIIVNLKDSTALYMPCMIKSCSFSEVQRQFSDASQSTHKTSWLCLEFKFLPPAFFNHVIAWYIKQYQVSVIIDKQIRRKRHALYRQVGVFDLDSSGCEQLVVCEGPNTIALQVWDSRMSNKTYGKLRSQLHRFVETLRKRYSLQILYSNTFTCKNGDFAINRKTFEDLLTTDYRCLEHNTNHLSDDLVKPWDLRKELK</sequence>
<dbReference type="PANTHER" id="PTHR12449:SF18">
    <property type="entry name" value="DEATH DOMAIN-CONTAINING PROTEIN"/>
    <property type="match status" value="1"/>
</dbReference>
<protein>
    <recommendedName>
        <fullName evidence="2">Ig-like domain-containing protein</fullName>
    </recommendedName>
</protein>
<dbReference type="InterPro" id="IPR036388">
    <property type="entry name" value="WH-like_DNA-bd_sf"/>
</dbReference>
<dbReference type="PANTHER" id="PTHR12449">
    <property type="entry name" value="DEATH DOMAIN-CONTAINING PROTEIN"/>
    <property type="match status" value="1"/>
</dbReference>
<dbReference type="OrthoDB" id="5962960at2759"/>
<dbReference type="SUPFAM" id="SSF52540">
    <property type="entry name" value="P-loop containing nucleoside triphosphate hydrolases"/>
    <property type="match status" value="1"/>
</dbReference>
<dbReference type="Pfam" id="PF08477">
    <property type="entry name" value="Roc"/>
    <property type="match status" value="1"/>
</dbReference>
<dbReference type="InterPro" id="IPR039788">
    <property type="entry name" value="NOL4/NOL4L"/>
</dbReference>
<dbReference type="Gene3D" id="3.40.50.300">
    <property type="entry name" value="P-loop containing nucleotide triphosphate hydrolases"/>
    <property type="match status" value="1"/>
</dbReference>
<feature type="domain" description="Ig-like" evidence="2">
    <location>
        <begin position="180"/>
        <end position="271"/>
    </location>
</feature>
<organism evidence="3 4">
    <name type="scientific">Mytilus galloprovincialis</name>
    <name type="common">Mediterranean mussel</name>
    <dbReference type="NCBI Taxonomy" id="29158"/>
    <lineage>
        <taxon>Eukaryota</taxon>
        <taxon>Metazoa</taxon>
        <taxon>Spiralia</taxon>
        <taxon>Lophotrochozoa</taxon>
        <taxon>Mollusca</taxon>
        <taxon>Bivalvia</taxon>
        <taxon>Autobranchia</taxon>
        <taxon>Pteriomorphia</taxon>
        <taxon>Mytilida</taxon>
        <taxon>Mytiloidea</taxon>
        <taxon>Mytilidae</taxon>
        <taxon>Mytilinae</taxon>
        <taxon>Mytilus</taxon>
    </lineage>
</organism>
<proteinExistence type="predicted"/>
<keyword evidence="4" id="KW-1185">Reference proteome</keyword>
<dbReference type="Proteomes" id="UP000596742">
    <property type="component" value="Unassembled WGS sequence"/>
</dbReference>
<dbReference type="PROSITE" id="PS50835">
    <property type="entry name" value="IG_LIKE"/>
    <property type="match status" value="1"/>
</dbReference>
<accession>A0A8B6EV45</accession>
<dbReference type="InterPro" id="IPR007110">
    <property type="entry name" value="Ig-like_dom"/>
</dbReference>
<gene>
    <name evidence="3" type="ORF">MGAL_10B012854</name>
</gene>
<dbReference type="InterPro" id="IPR036179">
    <property type="entry name" value="Ig-like_dom_sf"/>
</dbReference>